<feature type="transmembrane region" description="Helical" evidence="7">
    <location>
        <begin position="179"/>
        <end position="196"/>
    </location>
</feature>
<evidence type="ECO:0000256" key="7">
    <source>
        <dbReference type="SAM" id="Phobius"/>
    </source>
</evidence>
<evidence type="ECO:0000313" key="9">
    <source>
        <dbReference type="EMBL" id="MDP4095404.1"/>
    </source>
</evidence>
<keyword evidence="4 7" id="KW-0812">Transmembrane</keyword>
<proteinExistence type="inferred from homology"/>
<protein>
    <submittedName>
        <fullName evidence="9">DedA family protein</fullName>
    </submittedName>
</protein>
<feature type="transmembrane region" description="Helical" evidence="7">
    <location>
        <begin position="12"/>
        <end position="30"/>
    </location>
</feature>
<dbReference type="InterPro" id="IPR032816">
    <property type="entry name" value="VTT_dom"/>
</dbReference>
<evidence type="ECO:0000256" key="5">
    <source>
        <dbReference type="ARBA" id="ARBA00022989"/>
    </source>
</evidence>
<accession>A0ABT9FKZ4</accession>
<feature type="transmembrane region" description="Helical" evidence="7">
    <location>
        <begin position="50"/>
        <end position="71"/>
    </location>
</feature>
<keyword evidence="6 7" id="KW-0472">Membrane</keyword>
<evidence type="ECO:0000256" key="4">
    <source>
        <dbReference type="ARBA" id="ARBA00022692"/>
    </source>
</evidence>
<dbReference type="Proteomes" id="UP001241848">
    <property type="component" value="Unassembled WGS sequence"/>
</dbReference>
<name>A0ABT9FKZ4_9BACL</name>
<comment type="similarity">
    <text evidence="2">Belongs to the DedA family.</text>
</comment>
<reference evidence="9 10" key="1">
    <citation type="submission" date="2022-10" db="EMBL/GenBank/DDBJ databases">
        <title>Paenibacillus description and whole genome data of maize root bacterial community.</title>
        <authorList>
            <person name="Marton D."/>
            <person name="Farkas M."/>
            <person name="Cserhati M."/>
        </authorList>
    </citation>
    <scope>NUCLEOTIDE SEQUENCE [LARGE SCALE GENOMIC DNA]</scope>
    <source>
        <strain evidence="9 10">P96</strain>
    </source>
</reference>
<evidence type="ECO:0000313" key="10">
    <source>
        <dbReference type="Proteomes" id="UP001241848"/>
    </source>
</evidence>
<dbReference type="InterPro" id="IPR051311">
    <property type="entry name" value="DedA_domain"/>
</dbReference>
<feature type="domain" description="VTT" evidence="8">
    <location>
        <begin position="30"/>
        <end position="160"/>
    </location>
</feature>
<gene>
    <name evidence="9" type="ORF">OIN60_01175</name>
</gene>
<keyword evidence="3" id="KW-1003">Cell membrane</keyword>
<sequence>MENWITSFMEQYGYFGIFLMIAFENVFPPIPSEVILTFGGFMTTNSDLTVPGVIIAATLGSVVGAIILYGIGRILSVERMEAIVDKWGHILRVKKQDIHKADAWFDKYGPWTVLFCRMVPLIRSLISIPAGMSGMKFWVFLVFTTIGTLIWNIFLVSVGAALGENWENVLAYMDVYSEITYAVIAVVVIIFVIYWIRKSRKAS</sequence>
<evidence type="ECO:0000259" key="8">
    <source>
        <dbReference type="Pfam" id="PF09335"/>
    </source>
</evidence>
<evidence type="ECO:0000256" key="2">
    <source>
        <dbReference type="ARBA" id="ARBA00010792"/>
    </source>
</evidence>
<organism evidence="9 10">
    <name type="scientific">Paenibacillus zeirhizosphaerae</name>
    <dbReference type="NCBI Taxonomy" id="2987519"/>
    <lineage>
        <taxon>Bacteria</taxon>
        <taxon>Bacillati</taxon>
        <taxon>Bacillota</taxon>
        <taxon>Bacilli</taxon>
        <taxon>Bacillales</taxon>
        <taxon>Paenibacillaceae</taxon>
        <taxon>Paenibacillus</taxon>
    </lineage>
</organism>
<dbReference type="PANTHER" id="PTHR42709:SF6">
    <property type="entry name" value="UNDECAPRENYL PHOSPHATE TRANSPORTER A"/>
    <property type="match status" value="1"/>
</dbReference>
<evidence type="ECO:0000256" key="1">
    <source>
        <dbReference type="ARBA" id="ARBA00004651"/>
    </source>
</evidence>
<dbReference type="Pfam" id="PF09335">
    <property type="entry name" value="VTT_dom"/>
    <property type="match status" value="1"/>
</dbReference>
<evidence type="ECO:0000256" key="3">
    <source>
        <dbReference type="ARBA" id="ARBA00022475"/>
    </source>
</evidence>
<comment type="caution">
    <text evidence="9">The sequence shown here is derived from an EMBL/GenBank/DDBJ whole genome shotgun (WGS) entry which is preliminary data.</text>
</comment>
<keyword evidence="5 7" id="KW-1133">Transmembrane helix</keyword>
<dbReference type="RefSeq" id="WP_305753033.1">
    <property type="nucleotide sequence ID" value="NZ_JAPCKK010000001.1"/>
</dbReference>
<comment type="subcellular location">
    <subcellularLocation>
        <location evidence="1">Cell membrane</location>
        <topology evidence="1">Multi-pass membrane protein</topology>
    </subcellularLocation>
</comment>
<dbReference type="PANTHER" id="PTHR42709">
    <property type="entry name" value="ALKALINE PHOSPHATASE LIKE PROTEIN"/>
    <property type="match status" value="1"/>
</dbReference>
<keyword evidence="10" id="KW-1185">Reference proteome</keyword>
<dbReference type="EMBL" id="JAPCKK010000001">
    <property type="protein sequence ID" value="MDP4095404.1"/>
    <property type="molecule type" value="Genomic_DNA"/>
</dbReference>
<evidence type="ECO:0000256" key="6">
    <source>
        <dbReference type="ARBA" id="ARBA00023136"/>
    </source>
</evidence>
<feature type="transmembrane region" description="Helical" evidence="7">
    <location>
        <begin position="137"/>
        <end position="159"/>
    </location>
</feature>